<evidence type="ECO:0000313" key="7">
    <source>
        <dbReference type="Proteomes" id="UP000002366"/>
    </source>
</evidence>
<evidence type="ECO:0000256" key="1">
    <source>
        <dbReference type="ARBA" id="ARBA00022475"/>
    </source>
</evidence>
<feature type="domain" description="DUF5698" evidence="5">
    <location>
        <begin position="24"/>
        <end position="81"/>
    </location>
</feature>
<accession>D5EHI1</accession>
<protein>
    <recommendedName>
        <fullName evidence="5">DUF5698 domain-containing protein</fullName>
    </recommendedName>
</protein>
<dbReference type="PANTHER" id="PTHR40060">
    <property type="entry name" value="UPF0316 PROTEIN YEBE"/>
    <property type="match status" value="1"/>
</dbReference>
<name>D5EHI1_AMICL</name>
<dbReference type="RefSeq" id="WP_013049275.1">
    <property type="nucleotide sequence ID" value="NC_014011.1"/>
</dbReference>
<dbReference type="KEGG" id="aco:Amico_1902"/>
<dbReference type="AlphaFoldDB" id="D5EHI1"/>
<dbReference type="Proteomes" id="UP000002366">
    <property type="component" value="Chromosome"/>
</dbReference>
<dbReference type="HOGENOM" id="CLU_106166_0_0_0"/>
<keyword evidence="4" id="KW-0472">Membrane</keyword>
<keyword evidence="7" id="KW-1185">Reference proteome</keyword>
<proteinExistence type="predicted"/>
<evidence type="ECO:0000259" key="5">
    <source>
        <dbReference type="Pfam" id="PF18955"/>
    </source>
</evidence>
<dbReference type="Pfam" id="PF18955">
    <property type="entry name" value="DUF5698"/>
    <property type="match status" value="1"/>
</dbReference>
<dbReference type="EMBL" id="CP001997">
    <property type="protein sequence ID" value="ADE58013.1"/>
    <property type="molecule type" value="Genomic_DNA"/>
</dbReference>
<evidence type="ECO:0000256" key="4">
    <source>
        <dbReference type="ARBA" id="ARBA00023136"/>
    </source>
</evidence>
<reference evidence="6 7" key="1">
    <citation type="journal article" date="2010" name="Stand. Genomic Sci.">
        <title>Complete genome sequence of Aminobacterium colombiense type strain (ALA-1).</title>
        <authorList>
            <person name="Chertkov O."/>
            <person name="Sikorski J."/>
            <person name="Brambilla E."/>
            <person name="Lapidus A."/>
            <person name="Copeland A."/>
            <person name="Glavina Del Rio T."/>
            <person name="Nolan M."/>
            <person name="Lucas S."/>
            <person name="Tice H."/>
            <person name="Cheng J.F."/>
            <person name="Han C."/>
            <person name="Detter J.C."/>
            <person name="Bruce D."/>
            <person name="Tapia R."/>
            <person name="Goodwin L."/>
            <person name="Pitluck S."/>
            <person name="Liolios K."/>
            <person name="Ivanova N."/>
            <person name="Mavromatis K."/>
            <person name="Ovchinnikova G."/>
            <person name="Pati A."/>
            <person name="Chen A."/>
            <person name="Palaniappan K."/>
            <person name="Land M."/>
            <person name="Hauser L."/>
            <person name="Chang Y.J."/>
            <person name="Jeffries C.D."/>
            <person name="Spring S."/>
            <person name="Rohde M."/>
            <person name="Goker M."/>
            <person name="Bristow J."/>
            <person name="Eisen J.A."/>
            <person name="Markowitz V."/>
            <person name="Hugenholtz P."/>
            <person name="Kyrpides N.C."/>
            <person name="Klenk H.P."/>
        </authorList>
    </citation>
    <scope>NUCLEOTIDE SEQUENCE [LARGE SCALE GENOMIC DNA]</scope>
    <source>
        <strain evidence="7">DSM 12261 / ALA-1</strain>
    </source>
</reference>
<evidence type="ECO:0000313" key="6">
    <source>
        <dbReference type="EMBL" id="ADE58013.1"/>
    </source>
</evidence>
<dbReference type="PANTHER" id="PTHR40060:SF1">
    <property type="entry name" value="UPF0316 PROTEIN YEBE"/>
    <property type="match status" value="1"/>
</dbReference>
<dbReference type="InterPro" id="IPR044035">
    <property type="entry name" value="DUF5698"/>
</dbReference>
<keyword evidence="3" id="KW-1133">Transmembrane helix</keyword>
<evidence type="ECO:0000256" key="3">
    <source>
        <dbReference type="ARBA" id="ARBA00022989"/>
    </source>
</evidence>
<gene>
    <name evidence="6" type="ordered locus">Amico_1902</name>
</gene>
<organism evidence="6 7">
    <name type="scientific">Aminobacterium colombiense (strain DSM 12261 / ALA-1)</name>
    <dbReference type="NCBI Taxonomy" id="572547"/>
    <lineage>
        <taxon>Bacteria</taxon>
        <taxon>Thermotogati</taxon>
        <taxon>Synergistota</taxon>
        <taxon>Synergistia</taxon>
        <taxon>Synergistales</taxon>
        <taxon>Aminobacteriaceae</taxon>
        <taxon>Aminobacterium</taxon>
    </lineage>
</organism>
<sequence>MSLELNLAMILIFCARCTDVSMATMRMLLLVKGQRFKAACIGFCEISLYLMSLKYVLDAGIHSPLNFIAYALGFSTGNYIGSYLEEKLLKGHIVVEIITEETQGGKDLAEKLRSKGFGTTVLEGEGRDGPRLILKVICDRKDRFAVAEIGKQAGGFVFMADVRNVWGGYFSKKK</sequence>
<dbReference type="InterPro" id="IPR022930">
    <property type="entry name" value="UPF0316"/>
</dbReference>
<evidence type="ECO:0000256" key="2">
    <source>
        <dbReference type="ARBA" id="ARBA00022692"/>
    </source>
</evidence>
<dbReference type="CDD" id="cd16381">
    <property type="entry name" value="YitT_C_like_1"/>
    <property type="match status" value="1"/>
</dbReference>
<keyword evidence="1" id="KW-1003">Cell membrane</keyword>
<keyword evidence="2" id="KW-0812">Transmembrane</keyword>
<dbReference type="eggNOG" id="COG4843">
    <property type="taxonomic scope" value="Bacteria"/>
</dbReference>